<dbReference type="InterPro" id="IPR013154">
    <property type="entry name" value="ADH-like_N"/>
</dbReference>
<dbReference type="PANTHER" id="PTHR43161:SF9">
    <property type="entry name" value="SORBITOL DEHYDROGENASE"/>
    <property type="match status" value="1"/>
</dbReference>
<dbReference type="Pfam" id="PF08240">
    <property type="entry name" value="ADH_N"/>
    <property type="match status" value="1"/>
</dbReference>
<dbReference type="SMART" id="SM00829">
    <property type="entry name" value="PKS_ER"/>
    <property type="match status" value="1"/>
</dbReference>
<dbReference type="PROSITE" id="PS00059">
    <property type="entry name" value="ADH_ZINC"/>
    <property type="match status" value="1"/>
</dbReference>
<evidence type="ECO:0000313" key="7">
    <source>
        <dbReference type="EMBL" id="AOX15902.1"/>
    </source>
</evidence>
<evidence type="ECO:0000256" key="3">
    <source>
        <dbReference type="ARBA" id="ARBA00022723"/>
    </source>
</evidence>
<dbReference type="AlphaFoldDB" id="A0A1D8UQI0"/>
<accession>A0A1D8UQI0</accession>
<dbReference type="STRING" id="153496.A0U89_00760"/>
<dbReference type="eggNOG" id="COG1063">
    <property type="taxonomic scope" value="Bacteria"/>
</dbReference>
<evidence type="ECO:0000256" key="4">
    <source>
        <dbReference type="ARBA" id="ARBA00022833"/>
    </source>
</evidence>
<dbReference type="InterPro" id="IPR036291">
    <property type="entry name" value="NAD(P)-bd_dom_sf"/>
</dbReference>
<protein>
    <submittedName>
        <fullName evidence="7">L-idonate 5-dehydrogenase</fullName>
    </submittedName>
</protein>
<sequence>MLAIVIHGPHDLRIETRETAPLQAGQVLVRIEAGGICGSDLHYYHHGGFGNIRIKQPMILGHEIAGRIAKIGAGVTHLAIGDLVAVNPSQPCGKCEMCLAGLSNHCTDMRFYGSAMRNPHIDGGFRDELVCQASQCFVAKRMDASALALAEPFAVALHAVNQAGSLMGKRVLVTGCGPIGALVVAAARFYGAQDIVATDVVPEPLAIARALGADRTIDMRDRSEVLKTVANTVDVMFECSGNERALRSGLEVMRPCGTVVQVGLGGDAALPQGLLVSKELTLRGSFRFRGEFGVAVSLIDSGRAVLDALVTKHFPMRDAVAAFELASDRRAAMKVHLAF</sequence>
<proteinExistence type="inferred from homology"/>
<evidence type="ECO:0000256" key="6">
    <source>
        <dbReference type="RuleBase" id="RU361277"/>
    </source>
</evidence>
<reference evidence="7 8" key="1">
    <citation type="journal article" date="2016" name="Microb. Cell Fact.">
        <title>Dissection of exopolysaccharide biosynthesis in Kozakia baliensis.</title>
        <authorList>
            <person name="Brandt J.U."/>
            <person name="Jakob F."/>
            <person name="Behr J."/>
            <person name="Geissler A.J."/>
            <person name="Vogel R.F."/>
        </authorList>
    </citation>
    <scope>NUCLEOTIDE SEQUENCE [LARGE SCALE GENOMIC DNA]</scope>
    <source>
        <strain evidence="7 8">DSM 14400</strain>
    </source>
</reference>
<dbReference type="InterPro" id="IPR013149">
    <property type="entry name" value="ADH-like_C"/>
</dbReference>
<dbReference type="Gene3D" id="3.90.180.10">
    <property type="entry name" value="Medium-chain alcohol dehydrogenases, catalytic domain"/>
    <property type="match status" value="1"/>
</dbReference>
<evidence type="ECO:0000313" key="8">
    <source>
        <dbReference type="Proteomes" id="UP000179145"/>
    </source>
</evidence>
<dbReference type="SUPFAM" id="SSF50129">
    <property type="entry name" value="GroES-like"/>
    <property type="match status" value="1"/>
</dbReference>
<dbReference type="CDD" id="cd08232">
    <property type="entry name" value="idonate-5-DH"/>
    <property type="match status" value="1"/>
</dbReference>
<keyword evidence="3 6" id="KW-0479">Metal-binding</keyword>
<dbReference type="InterPro" id="IPR002328">
    <property type="entry name" value="ADH_Zn_CS"/>
</dbReference>
<dbReference type="GO" id="GO:0016616">
    <property type="term" value="F:oxidoreductase activity, acting on the CH-OH group of donors, NAD or NADP as acceptor"/>
    <property type="evidence" value="ECO:0007669"/>
    <property type="project" value="UniProtKB-ARBA"/>
</dbReference>
<dbReference type="KEGG" id="kba:A0U89_00760"/>
<keyword evidence="5" id="KW-0560">Oxidoreductase</keyword>
<dbReference type="SUPFAM" id="SSF51735">
    <property type="entry name" value="NAD(P)-binding Rossmann-fold domains"/>
    <property type="match status" value="1"/>
</dbReference>
<dbReference type="InterPro" id="IPR020843">
    <property type="entry name" value="ER"/>
</dbReference>
<keyword evidence="4 6" id="KW-0862">Zinc</keyword>
<dbReference type="Proteomes" id="UP000179145">
    <property type="component" value="Chromosome"/>
</dbReference>
<comment type="similarity">
    <text evidence="2 6">Belongs to the zinc-containing alcohol dehydrogenase family.</text>
</comment>
<dbReference type="Pfam" id="PF00107">
    <property type="entry name" value="ADH_zinc_N"/>
    <property type="match status" value="1"/>
</dbReference>
<dbReference type="EMBL" id="CP014674">
    <property type="protein sequence ID" value="AOX15902.1"/>
    <property type="molecule type" value="Genomic_DNA"/>
</dbReference>
<dbReference type="Gene3D" id="3.40.50.720">
    <property type="entry name" value="NAD(P)-binding Rossmann-like Domain"/>
    <property type="match status" value="1"/>
</dbReference>
<dbReference type="GO" id="GO:0008270">
    <property type="term" value="F:zinc ion binding"/>
    <property type="evidence" value="ECO:0007669"/>
    <property type="project" value="InterPro"/>
</dbReference>
<comment type="cofactor">
    <cofactor evidence="1 6">
        <name>Zn(2+)</name>
        <dbReference type="ChEBI" id="CHEBI:29105"/>
    </cofactor>
</comment>
<dbReference type="PANTHER" id="PTHR43161">
    <property type="entry name" value="SORBITOL DEHYDROGENASE"/>
    <property type="match status" value="1"/>
</dbReference>
<dbReference type="RefSeq" id="WP_070401755.1">
    <property type="nucleotide sequence ID" value="NZ_BJVW01000004.1"/>
</dbReference>
<evidence type="ECO:0000256" key="5">
    <source>
        <dbReference type="ARBA" id="ARBA00023002"/>
    </source>
</evidence>
<name>A0A1D8UQI0_9PROT</name>
<dbReference type="InterPro" id="IPR011032">
    <property type="entry name" value="GroES-like_sf"/>
</dbReference>
<organism evidence="7 8">
    <name type="scientific">Kozakia baliensis</name>
    <dbReference type="NCBI Taxonomy" id="153496"/>
    <lineage>
        <taxon>Bacteria</taxon>
        <taxon>Pseudomonadati</taxon>
        <taxon>Pseudomonadota</taxon>
        <taxon>Alphaproteobacteria</taxon>
        <taxon>Acetobacterales</taxon>
        <taxon>Acetobacteraceae</taxon>
        <taxon>Kozakia</taxon>
    </lineage>
</organism>
<gene>
    <name evidence="7" type="ORF">A0U89_00760</name>
</gene>
<keyword evidence="8" id="KW-1185">Reference proteome</keyword>
<dbReference type="OrthoDB" id="9809185at2"/>
<evidence type="ECO:0000256" key="1">
    <source>
        <dbReference type="ARBA" id="ARBA00001947"/>
    </source>
</evidence>
<evidence type="ECO:0000256" key="2">
    <source>
        <dbReference type="ARBA" id="ARBA00008072"/>
    </source>
</evidence>